<dbReference type="AlphaFoldDB" id="A0A8J2JUD5"/>
<organism evidence="2 3">
    <name type="scientific">Allacma fusca</name>
    <dbReference type="NCBI Taxonomy" id="39272"/>
    <lineage>
        <taxon>Eukaryota</taxon>
        <taxon>Metazoa</taxon>
        <taxon>Ecdysozoa</taxon>
        <taxon>Arthropoda</taxon>
        <taxon>Hexapoda</taxon>
        <taxon>Collembola</taxon>
        <taxon>Symphypleona</taxon>
        <taxon>Sminthuridae</taxon>
        <taxon>Allacma</taxon>
    </lineage>
</organism>
<evidence type="ECO:0000313" key="2">
    <source>
        <dbReference type="EMBL" id="CAG7702215.1"/>
    </source>
</evidence>
<proteinExistence type="predicted"/>
<feature type="compositionally biased region" description="Polar residues" evidence="1">
    <location>
        <begin position="35"/>
        <end position="73"/>
    </location>
</feature>
<sequence>MDKSTVECTVVSANNNDVSKQNGISKSESECIGGSTDNFNASEKNCNSKSVSECAGTSSNNSEVSQNSLKSNLNFKTSDSEEIQVIKETISPQKKRFEVINLEDVLEDDDDDCVEIKMENVPSKNPISSFKQQGSWPPGCKSPIVKSSALMQVLKTDNNKEVCIIDDEDDYQQVTIHFSSSRSKKSKGLDQENHEIILIDDDDQDCIDSGKARREDNYSDNTKSRFGSCDFETRSSQSENRERNQAVYRNATKSFTVEMNQPRQF</sequence>
<feature type="compositionally biased region" description="Polar residues" evidence="1">
    <location>
        <begin position="17"/>
        <end position="26"/>
    </location>
</feature>
<evidence type="ECO:0000256" key="1">
    <source>
        <dbReference type="SAM" id="MobiDB-lite"/>
    </source>
</evidence>
<evidence type="ECO:0000313" key="3">
    <source>
        <dbReference type="Proteomes" id="UP000708208"/>
    </source>
</evidence>
<dbReference type="EMBL" id="CAJVCH010027407">
    <property type="protein sequence ID" value="CAG7702215.1"/>
    <property type="molecule type" value="Genomic_DNA"/>
</dbReference>
<accession>A0A8J2JUD5</accession>
<comment type="caution">
    <text evidence="2">The sequence shown here is derived from an EMBL/GenBank/DDBJ whole genome shotgun (WGS) entry which is preliminary data.</text>
</comment>
<name>A0A8J2JUD5_9HEXA</name>
<protein>
    <submittedName>
        <fullName evidence="2">Uncharacterized protein</fullName>
    </submittedName>
</protein>
<reference evidence="2" key="1">
    <citation type="submission" date="2021-06" db="EMBL/GenBank/DDBJ databases">
        <authorList>
            <person name="Hodson N. C."/>
            <person name="Mongue J. A."/>
            <person name="Jaron S. K."/>
        </authorList>
    </citation>
    <scope>NUCLEOTIDE SEQUENCE</scope>
</reference>
<feature type="region of interest" description="Disordered" evidence="1">
    <location>
        <begin position="210"/>
        <end position="265"/>
    </location>
</feature>
<feature type="region of interest" description="Disordered" evidence="1">
    <location>
        <begin position="17"/>
        <end position="73"/>
    </location>
</feature>
<gene>
    <name evidence="2" type="ORF">AFUS01_LOCUS4398</name>
</gene>
<keyword evidence="3" id="KW-1185">Reference proteome</keyword>
<feature type="compositionally biased region" description="Polar residues" evidence="1">
    <location>
        <begin position="251"/>
        <end position="265"/>
    </location>
</feature>
<dbReference type="Proteomes" id="UP000708208">
    <property type="component" value="Unassembled WGS sequence"/>
</dbReference>